<evidence type="ECO:0000313" key="1">
    <source>
        <dbReference type="EMBL" id="CAD5243387.1"/>
    </source>
</evidence>
<proteinExistence type="predicted"/>
<name>A0A7G2D4G5_9EURY</name>
<organism evidence="1 2">
    <name type="scientific">Thermococcus camini</name>
    <dbReference type="NCBI Taxonomy" id="2016373"/>
    <lineage>
        <taxon>Archaea</taxon>
        <taxon>Methanobacteriati</taxon>
        <taxon>Methanobacteriota</taxon>
        <taxon>Thermococci</taxon>
        <taxon>Thermococcales</taxon>
        <taxon>Thermococcaceae</taxon>
        <taxon>Thermococcus</taxon>
    </lineage>
</organism>
<dbReference type="RefSeq" id="WP_188201433.1">
    <property type="nucleotide sequence ID" value="NZ_LR881183.1"/>
</dbReference>
<dbReference type="KEGG" id="tcq:TIRI35C_0233"/>
<dbReference type="GeneID" id="58917963"/>
<reference evidence="1 2" key="1">
    <citation type="submission" date="2020-09" db="EMBL/GenBank/DDBJ databases">
        <authorList>
            <person name="Courtine D."/>
        </authorList>
    </citation>
    <scope>NUCLEOTIDE SEQUENCE [LARGE SCALE GENOMIC DNA]</scope>
    <source>
        <strain evidence="1 2">IRI35c</strain>
    </source>
</reference>
<evidence type="ECO:0000313" key="2">
    <source>
        <dbReference type="Proteomes" id="UP000516304"/>
    </source>
</evidence>
<evidence type="ECO:0008006" key="3">
    <source>
        <dbReference type="Google" id="ProtNLM"/>
    </source>
</evidence>
<gene>
    <name evidence="1" type="ORF">TIRI35C_0233</name>
</gene>
<sequence>MELTVKKKAFLENLPAVVEEAVKEYGPRLRKIVIEEDAKGCYTVWITYESERQAF</sequence>
<dbReference type="AlphaFoldDB" id="A0A7G2D4G5"/>
<keyword evidence="2" id="KW-1185">Reference proteome</keyword>
<protein>
    <recommendedName>
        <fullName evidence="3">ABM domain-containing protein</fullName>
    </recommendedName>
</protein>
<dbReference type="Proteomes" id="UP000516304">
    <property type="component" value="Chromosome TIRI35C"/>
</dbReference>
<accession>A0A7G2D4G5</accession>
<dbReference type="EMBL" id="LR881183">
    <property type="protein sequence ID" value="CAD5243387.1"/>
    <property type="molecule type" value="Genomic_DNA"/>
</dbReference>